<evidence type="ECO:0000313" key="2">
    <source>
        <dbReference type="Proteomes" id="UP000092993"/>
    </source>
</evidence>
<sequence>MHKDAETTSRATQLATLHLTCASVTPISSPLRTHTLALFYSTSYAHSSVHNPCAHDGRVHARAAPSNKVINKPPALTAPLPPSVDLVLSHPSSADLRVTSMQSARRLSLRSTRPHLLSLLFSSPARSTHPAHLRLTARTPHFTPPRPAR</sequence>
<organism evidence="1 2">
    <name type="scientific">Grifola frondosa</name>
    <name type="common">Maitake</name>
    <name type="synonym">Polyporus frondosus</name>
    <dbReference type="NCBI Taxonomy" id="5627"/>
    <lineage>
        <taxon>Eukaryota</taxon>
        <taxon>Fungi</taxon>
        <taxon>Dikarya</taxon>
        <taxon>Basidiomycota</taxon>
        <taxon>Agaricomycotina</taxon>
        <taxon>Agaricomycetes</taxon>
        <taxon>Polyporales</taxon>
        <taxon>Grifolaceae</taxon>
        <taxon>Grifola</taxon>
    </lineage>
</organism>
<dbReference type="Proteomes" id="UP000092993">
    <property type="component" value="Unassembled WGS sequence"/>
</dbReference>
<accession>A0A1C7LMS0</accession>
<evidence type="ECO:0000313" key="1">
    <source>
        <dbReference type="EMBL" id="OBZ65486.1"/>
    </source>
</evidence>
<dbReference type="EMBL" id="LUGG01000044">
    <property type="protein sequence ID" value="OBZ65486.1"/>
    <property type="molecule type" value="Genomic_DNA"/>
</dbReference>
<proteinExistence type="predicted"/>
<dbReference type="AlphaFoldDB" id="A0A1C7LMS0"/>
<comment type="caution">
    <text evidence="1">The sequence shown here is derived from an EMBL/GenBank/DDBJ whole genome shotgun (WGS) entry which is preliminary data.</text>
</comment>
<reference evidence="1 2" key="1">
    <citation type="submission" date="2016-03" db="EMBL/GenBank/DDBJ databases">
        <title>Whole genome sequencing of Grifola frondosa 9006-11.</title>
        <authorList>
            <person name="Min B."/>
            <person name="Park H."/>
            <person name="Kim J.-G."/>
            <person name="Cho H."/>
            <person name="Oh Y.-L."/>
            <person name="Kong W.-S."/>
            <person name="Choi I.-G."/>
        </authorList>
    </citation>
    <scope>NUCLEOTIDE SEQUENCE [LARGE SCALE GENOMIC DNA]</scope>
    <source>
        <strain evidence="1 2">9006-11</strain>
    </source>
</reference>
<gene>
    <name evidence="1" type="ORF">A0H81_14637</name>
</gene>
<protein>
    <submittedName>
        <fullName evidence="1">Uncharacterized protein</fullName>
    </submittedName>
</protein>
<name>A0A1C7LMS0_GRIFR</name>
<keyword evidence="2" id="KW-1185">Reference proteome</keyword>